<accession>A0A7L8AEZ9</accession>
<sequence>MKAVFKIIESFGPLPANSKKDLVSLISKKTLKKKDTFSRAGEIPEYIYILESGIARSYYTDEKGKEYIRNFFTPIRAVGALGALILDKPSRFSYDCLTDCTIYCINFKEFKKLTKRDPLISNLYVKVLEVVFLELESKVYNLSVLNATQRYIKLKKRIPDIENKIPLYHIASYLNITPVQLSRIRKEMYSK</sequence>
<gene>
    <name evidence="2" type="ORF">H9I45_14735</name>
</gene>
<reference evidence="2 3" key="1">
    <citation type="journal article" date="2016" name="Int. J. Syst. Evol. Microbiol.">
        <title>Polaribacter haliotis sp. nov., isolated from the gut of abalone Haliotis discus hannai.</title>
        <authorList>
            <person name="Kim Y.O."/>
            <person name="Park I.S."/>
            <person name="Park S."/>
            <person name="Nam B.H."/>
            <person name="Park J.M."/>
            <person name="Kim D.G."/>
            <person name="Yoon J.H."/>
        </authorList>
    </citation>
    <scope>NUCLEOTIDE SEQUENCE [LARGE SCALE GENOMIC DNA]</scope>
    <source>
        <strain evidence="2 3">KCTC 52418</strain>
    </source>
</reference>
<dbReference type="PROSITE" id="PS50042">
    <property type="entry name" value="CNMP_BINDING_3"/>
    <property type="match status" value="1"/>
</dbReference>
<evidence type="ECO:0000313" key="3">
    <source>
        <dbReference type="Proteomes" id="UP000516764"/>
    </source>
</evidence>
<dbReference type="Pfam" id="PF00027">
    <property type="entry name" value="cNMP_binding"/>
    <property type="match status" value="1"/>
</dbReference>
<evidence type="ECO:0000259" key="1">
    <source>
        <dbReference type="PROSITE" id="PS50042"/>
    </source>
</evidence>
<dbReference type="SUPFAM" id="SSF51206">
    <property type="entry name" value="cAMP-binding domain-like"/>
    <property type="match status" value="1"/>
</dbReference>
<dbReference type="InterPro" id="IPR014710">
    <property type="entry name" value="RmlC-like_jellyroll"/>
</dbReference>
<dbReference type="KEGG" id="phal:H9I45_14735"/>
<dbReference type="Proteomes" id="UP000516764">
    <property type="component" value="Chromosome"/>
</dbReference>
<dbReference type="InterPro" id="IPR000595">
    <property type="entry name" value="cNMP-bd_dom"/>
</dbReference>
<evidence type="ECO:0000313" key="2">
    <source>
        <dbReference type="EMBL" id="QOD60581.1"/>
    </source>
</evidence>
<protein>
    <submittedName>
        <fullName evidence="2">Crp/Fnr family transcriptional regulator</fullName>
    </submittedName>
</protein>
<dbReference type="SMART" id="SM00100">
    <property type="entry name" value="cNMP"/>
    <property type="match status" value="1"/>
</dbReference>
<keyword evidence="3" id="KW-1185">Reference proteome</keyword>
<dbReference type="RefSeq" id="WP_088354365.1">
    <property type="nucleotide sequence ID" value="NZ_CP061813.1"/>
</dbReference>
<name>A0A7L8AEZ9_9FLAO</name>
<proteinExistence type="predicted"/>
<dbReference type="OrthoDB" id="663011at2"/>
<dbReference type="AlphaFoldDB" id="A0A7L8AEZ9"/>
<dbReference type="CDD" id="cd00038">
    <property type="entry name" value="CAP_ED"/>
    <property type="match status" value="1"/>
</dbReference>
<organism evidence="2 3">
    <name type="scientific">Polaribacter haliotis</name>
    <dbReference type="NCBI Taxonomy" id="1888915"/>
    <lineage>
        <taxon>Bacteria</taxon>
        <taxon>Pseudomonadati</taxon>
        <taxon>Bacteroidota</taxon>
        <taxon>Flavobacteriia</taxon>
        <taxon>Flavobacteriales</taxon>
        <taxon>Flavobacteriaceae</taxon>
    </lineage>
</organism>
<dbReference type="Gene3D" id="2.60.120.10">
    <property type="entry name" value="Jelly Rolls"/>
    <property type="match status" value="1"/>
</dbReference>
<dbReference type="EMBL" id="CP061813">
    <property type="protein sequence ID" value="QOD60581.1"/>
    <property type="molecule type" value="Genomic_DNA"/>
</dbReference>
<feature type="domain" description="Cyclic nucleotide-binding" evidence="1">
    <location>
        <begin position="10"/>
        <end position="113"/>
    </location>
</feature>
<dbReference type="InterPro" id="IPR018490">
    <property type="entry name" value="cNMP-bd_dom_sf"/>
</dbReference>